<comment type="caution">
    <text evidence="7">The sequence shown here is derived from an EMBL/GenBank/DDBJ whole genome shotgun (WGS) entry which is preliminary data.</text>
</comment>
<dbReference type="GO" id="GO:0016787">
    <property type="term" value="F:hydrolase activity"/>
    <property type="evidence" value="ECO:0007669"/>
    <property type="project" value="UniProtKB-KW"/>
</dbReference>
<dbReference type="SMART" id="SM00849">
    <property type="entry name" value="Lactamase_B"/>
    <property type="match status" value="1"/>
</dbReference>
<evidence type="ECO:0000256" key="1">
    <source>
        <dbReference type="ARBA" id="ARBA00001947"/>
    </source>
</evidence>
<organism evidence="7 8">
    <name type="scientific">Mycobacterium aquaticum</name>
    <dbReference type="NCBI Taxonomy" id="1927124"/>
    <lineage>
        <taxon>Bacteria</taxon>
        <taxon>Bacillati</taxon>
        <taxon>Actinomycetota</taxon>
        <taxon>Actinomycetes</taxon>
        <taxon>Mycobacteriales</taxon>
        <taxon>Mycobacteriaceae</taxon>
        <taxon>Mycobacterium</taxon>
    </lineage>
</organism>
<evidence type="ECO:0000256" key="4">
    <source>
        <dbReference type="ARBA" id="ARBA00022801"/>
    </source>
</evidence>
<dbReference type="STRING" id="1927124.BST13_06950"/>
<dbReference type="InterPro" id="IPR051013">
    <property type="entry name" value="MBL_superfamily_lactonases"/>
</dbReference>
<accession>A0A1X0B5I5</accession>
<evidence type="ECO:0000313" key="8">
    <source>
        <dbReference type="Proteomes" id="UP000192448"/>
    </source>
</evidence>
<protein>
    <submittedName>
        <fullName evidence="7">MBL fold metallo-hydrolase</fullName>
    </submittedName>
</protein>
<keyword evidence="8" id="KW-1185">Reference proteome</keyword>
<keyword evidence="3" id="KW-0479">Metal-binding</keyword>
<proteinExistence type="inferred from homology"/>
<dbReference type="InterPro" id="IPR001279">
    <property type="entry name" value="Metallo-B-lactamas"/>
</dbReference>
<dbReference type="OrthoDB" id="3196337at2"/>
<evidence type="ECO:0000256" key="5">
    <source>
        <dbReference type="ARBA" id="ARBA00022833"/>
    </source>
</evidence>
<dbReference type="Gene3D" id="3.60.15.10">
    <property type="entry name" value="Ribonuclease Z/Hydroxyacylglutathione hydrolase-like"/>
    <property type="match status" value="1"/>
</dbReference>
<comment type="similarity">
    <text evidence="2">Belongs to the metallo-beta-lactamase superfamily.</text>
</comment>
<dbReference type="GO" id="GO:0046872">
    <property type="term" value="F:metal ion binding"/>
    <property type="evidence" value="ECO:0007669"/>
    <property type="project" value="UniProtKB-KW"/>
</dbReference>
<dbReference type="RefSeq" id="WP_083162029.1">
    <property type="nucleotide sequence ID" value="NZ_MVHF01000005.1"/>
</dbReference>
<dbReference type="EMBL" id="MVHF01000005">
    <property type="protein sequence ID" value="ORA37582.1"/>
    <property type="molecule type" value="Genomic_DNA"/>
</dbReference>
<gene>
    <name evidence="7" type="ORF">BST13_06950</name>
</gene>
<name>A0A1X0B5I5_9MYCO</name>
<evidence type="ECO:0000256" key="2">
    <source>
        <dbReference type="ARBA" id="ARBA00007749"/>
    </source>
</evidence>
<evidence type="ECO:0000313" key="7">
    <source>
        <dbReference type="EMBL" id="ORA37582.1"/>
    </source>
</evidence>
<dbReference type="CDD" id="cd07729">
    <property type="entry name" value="AHL_lactonase_MBL-fold"/>
    <property type="match status" value="1"/>
</dbReference>
<comment type="cofactor">
    <cofactor evidence="1">
        <name>Zn(2+)</name>
        <dbReference type="ChEBI" id="CHEBI:29105"/>
    </cofactor>
</comment>
<evidence type="ECO:0000259" key="6">
    <source>
        <dbReference type="SMART" id="SM00849"/>
    </source>
</evidence>
<keyword evidence="5" id="KW-0862">Zinc</keyword>
<dbReference type="SUPFAM" id="SSF56281">
    <property type="entry name" value="Metallo-hydrolase/oxidoreductase"/>
    <property type="match status" value="1"/>
</dbReference>
<dbReference type="Proteomes" id="UP000192448">
    <property type="component" value="Unassembled WGS sequence"/>
</dbReference>
<dbReference type="InterPro" id="IPR036866">
    <property type="entry name" value="RibonucZ/Hydroxyglut_hydro"/>
</dbReference>
<dbReference type="PANTHER" id="PTHR42978:SF2">
    <property type="entry name" value="102 KBASES UNSTABLE REGION: FROM 1 TO 119443"/>
    <property type="match status" value="1"/>
</dbReference>
<reference evidence="7 8" key="1">
    <citation type="submission" date="2017-02" db="EMBL/GenBank/DDBJ databases">
        <title>The new phylogeny of genus Mycobacterium.</title>
        <authorList>
            <person name="Tortoli E."/>
            <person name="Trovato A."/>
            <person name="Cirillo D.M."/>
        </authorList>
    </citation>
    <scope>NUCLEOTIDE SEQUENCE [LARGE SCALE GENOMIC DNA]</scope>
    <source>
        <strain evidence="7 8">RW6</strain>
    </source>
</reference>
<evidence type="ECO:0000256" key="3">
    <source>
        <dbReference type="ARBA" id="ARBA00022723"/>
    </source>
</evidence>
<feature type="domain" description="Metallo-beta-lactamase" evidence="6">
    <location>
        <begin position="41"/>
        <end position="261"/>
    </location>
</feature>
<keyword evidence="4 7" id="KW-0378">Hydrolase</keyword>
<dbReference type="AlphaFoldDB" id="A0A1X0B5I5"/>
<dbReference type="Pfam" id="PF00753">
    <property type="entry name" value="Lactamase_B"/>
    <property type="match status" value="1"/>
</dbReference>
<dbReference type="PANTHER" id="PTHR42978">
    <property type="entry name" value="QUORUM-QUENCHING LACTONASE YTNP-RELATED-RELATED"/>
    <property type="match status" value="1"/>
</dbReference>
<sequence length="280" mass="31085">MATLLHKSGVRRIILLTLGWEELPKSVSVYGAPPEERMREPVPGVLLQTDGGWVLLDTGFNTALVRDPALYRRFFPTVEYRPVLPGPGEPIEQRLAEVGVDFDAIHTVAVSHLHHDHAGGLKLFAGKVPVHAQRRELEYGLSNHPEPERNAIVRVDFDDPNIDWRLADGEAEVAPGVTAVPTYGHTPGHQSFVVELDESVRGIAGAEGYVFAFDAADLTENIEQELPIGGFIDVDPQDTVEPIRRLKKLAADRGFQLIPGHDPHVWPELTEHFHRRFGPL</sequence>